<evidence type="ECO:0000313" key="1">
    <source>
        <dbReference type="EMBL" id="MCB6828736.1"/>
    </source>
</evidence>
<evidence type="ECO:0000313" key="2">
    <source>
        <dbReference type="Proteomes" id="UP001198190"/>
    </source>
</evidence>
<organism evidence="1 2">
    <name type="scientific">Megamonas funiformis</name>
    <dbReference type="NCBI Taxonomy" id="437897"/>
    <lineage>
        <taxon>Bacteria</taxon>
        <taxon>Bacillati</taxon>
        <taxon>Bacillota</taxon>
        <taxon>Negativicutes</taxon>
        <taxon>Selenomonadales</taxon>
        <taxon>Selenomonadaceae</taxon>
        <taxon>Megamonas</taxon>
    </lineage>
</organism>
<gene>
    <name evidence="1" type="ORF">LIY65_08505</name>
</gene>
<accession>A0AAW4UAR8</accession>
<comment type="caution">
    <text evidence="1">The sequence shown here is derived from an EMBL/GenBank/DDBJ whole genome shotgun (WGS) entry which is preliminary data.</text>
</comment>
<dbReference type="RefSeq" id="WP_227153074.1">
    <property type="nucleotide sequence ID" value="NZ_JAJCGD010000023.1"/>
</dbReference>
<dbReference type="EMBL" id="JAJCGD010000023">
    <property type="protein sequence ID" value="MCB6828736.1"/>
    <property type="molecule type" value="Genomic_DNA"/>
</dbReference>
<name>A0AAW4UAR8_9FIRM</name>
<dbReference type="AlphaFoldDB" id="A0AAW4UAR8"/>
<reference evidence="1" key="1">
    <citation type="submission" date="2021-10" db="EMBL/GenBank/DDBJ databases">
        <title>Collection of gut derived symbiotic bacterial strains cultured from healthy donors.</title>
        <authorList>
            <person name="Lin H."/>
            <person name="Littmann E."/>
            <person name="Claire K."/>
            <person name="Pamer E."/>
        </authorList>
    </citation>
    <scope>NUCLEOTIDE SEQUENCE</scope>
    <source>
        <strain evidence="1">MSK.7.16</strain>
    </source>
</reference>
<proteinExistence type="predicted"/>
<sequence length="325" mass="38696">MSLKEYDIKNNEISEWIPYLGLMTPRIIQNKDDSLISIIEYDDSSLMNKDNLNKFLKQLPLGISFYFEKSTLSPITTCYIIWNPAYDLKNNKLSNSLIKETNNDHFYIFDKFLDEFFSKMNKSFQNVNILSKQDVLNRLYRILTYEKSIAMPDATLYLDCYLTQDFSYKKYKHMLKIGEYYTNCIRLLGYPNFFVKDILSYIKNMNLNYRYSRRITVLDNQTKIQTQENYFKNWCSSHRSFLSVFCTKESAFYIENIIVLYDRNKDFLNEQILQLDKYINNKGIATISENYNIGDTWFSTIPGMFRSGYCHSLVSCKNISYNFIL</sequence>
<protein>
    <submittedName>
        <fullName evidence="1">Uncharacterized protein</fullName>
    </submittedName>
</protein>
<dbReference type="Proteomes" id="UP001198190">
    <property type="component" value="Unassembled WGS sequence"/>
</dbReference>